<keyword evidence="8 15" id="KW-0406">Ion transport</keyword>
<protein>
    <recommendedName>
        <fullName evidence="15">ATP synthase subunit b</fullName>
    </recommendedName>
    <alternativeName>
        <fullName evidence="15">ATP synthase F(0) sector subunit b</fullName>
    </alternativeName>
    <alternativeName>
        <fullName evidence="15">ATPase subunit I</fullName>
    </alternativeName>
    <alternativeName>
        <fullName evidence="15">F-type ATPase subunit b</fullName>
        <shortName evidence="15">F-ATPase subunit b</shortName>
    </alternativeName>
</protein>
<sequence>MELLTPGSGLIIWQAIIFFPLVVLLYFLAWKPILASLKERETSITEALNTAEQARLEIATLKSDNEKLLKLAREERDKMLKDARDAVNRMKDEAAADAKKTADRIIEDARQAINIEKQAAMKDVRTQVAMFSLEVAEKLMKKNLSSDKAQKDLVDGYIKELKLN</sequence>
<accession>A0A401U796</accession>
<evidence type="ECO:0000256" key="8">
    <source>
        <dbReference type="ARBA" id="ARBA00023065"/>
    </source>
</evidence>
<evidence type="ECO:0000256" key="9">
    <source>
        <dbReference type="ARBA" id="ARBA00023136"/>
    </source>
</evidence>
<dbReference type="GO" id="GO:0046961">
    <property type="term" value="F:proton-transporting ATPase activity, rotational mechanism"/>
    <property type="evidence" value="ECO:0007669"/>
    <property type="project" value="TreeGrafter"/>
</dbReference>
<evidence type="ECO:0000256" key="6">
    <source>
        <dbReference type="ARBA" id="ARBA00022781"/>
    </source>
</evidence>
<comment type="subcellular location">
    <subcellularLocation>
        <location evidence="15">Cell membrane</location>
        <topology evidence="15">Single-pass membrane protein</topology>
    </subcellularLocation>
    <subcellularLocation>
        <location evidence="14">Endomembrane system</location>
        <topology evidence="14">Single-pass membrane protein</topology>
    </subcellularLocation>
</comment>
<evidence type="ECO:0000313" key="18">
    <source>
        <dbReference type="EMBL" id="GCC50759.1"/>
    </source>
</evidence>
<evidence type="ECO:0000256" key="2">
    <source>
        <dbReference type="ARBA" id="ARBA00022448"/>
    </source>
</evidence>
<evidence type="ECO:0000256" key="4">
    <source>
        <dbReference type="ARBA" id="ARBA00022547"/>
    </source>
</evidence>
<dbReference type="HAMAP" id="MF_01398">
    <property type="entry name" value="ATP_synth_b_bprime"/>
    <property type="match status" value="1"/>
</dbReference>
<dbReference type="InterPro" id="IPR050059">
    <property type="entry name" value="ATP_synthase_B_chain"/>
</dbReference>
<evidence type="ECO:0000256" key="12">
    <source>
        <dbReference type="ARBA" id="ARBA00025614"/>
    </source>
</evidence>
<proteinExistence type="inferred from homology"/>
<comment type="similarity">
    <text evidence="1 15 16">Belongs to the ATPase B chain family.</text>
</comment>
<dbReference type="Proteomes" id="UP000288227">
    <property type="component" value="Unassembled WGS sequence"/>
</dbReference>
<dbReference type="EMBL" id="BHXQ01000002">
    <property type="protein sequence ID" value="GCC50759.1"/>
    <property type="molecule type" value="Genomic_DNA"/>
</dbReference>
<dbReference type="CDD" id="cd06503">
    <property type="entry name" value="ATP-synt_Fo_b"/>
    <property type="match status" value="1"/>
</dbReference>
<keyword evidence="9 15" id="KW-0472">Membrane</keyword>
<evidence type="ECO:0000256" key="5">
    <source>
        <dbReference type="ARBA" id="ARBA00022692"/>
    </source>
</evidence>
<comment type="subunit">
    <text evidence="15">F-type ATPases have 2 components, F(1) - the catalytic core - and F(0) - the membrane proton channel. F(1) has five subunits: alpha(3), beta(3), gamma(1), delta(1), epsilon(1). F(0) has three main subunits: a(1), b(2) and c(10-14). The alpha and beta chains form an alternating ring which encloses part of the gamma chain. F(1) is attached to F(0) by a central stalk formed by the gamma and epsilon chains, while a peripheral stalk is formed by the delta and b chains.</text>
</comment>
<dbReference type="GO" id="GO:0045259">
    <property type="term" value="C:proton-transporting ATP synthase complex"/>
    <property type="evidence" value="ECO:0007669"/>
    <property type="project" value="UniProtKB-KW"/>
</dbReference>
<dbReference type="GO" id="GO:0046933">
    <property type="term" value="F:proton-transporting ATP synthase activity, rotational mechanism"/>
    <property type="evidence" value="ECO:0007669"/>
    <property type="project" value="UniProtKB-UniRule"/>
</dbReference>
<keyword evidence="6 15" id="KW-0375">Hydrogen ion transport</keyword>
<dbReference type="GO" id="GO:0012505">
    <property type="term" value="C:endomembrane system"/>
    <property type="evidence" value="ECO:0007669"/>
    <property type="project" value="UniProtKB-SubCell"/>
</dbReference>
<comment type="function">
    <text evidence="11 15">F(1)F(0) ATP synthase produces ATP from ADP in the presence of a proton or sodium gradient. F-type ATPases consist of two structural domains, F(1) containing the extramembraneous catalytic core and F(0) containing the membrane proton channel, linked together by a central stalk and a peripheral stalk. During catalysis, ATP synthesis in the catalytic domain of F(1) is coupled via a rotary mechanism of the central stalk subunits to proton translocation.</text>
</comment>
<evidence type="ECO:0000256" key="16">
    <source>
        <dbReference type="RuleBase" id="RU003848"/>
    </source>
</evidence>
<dbReference type="GO" id="GO:0005886">
    <property type="term" value="C:plasma membrane"/>
    <property type="evidence" value="ECO:0007669"/>
    <property type="project" value="UniProtKB-SubCell"/>
</dbReference>
<dbReference type="SUPFAM" id="SSF81573">
    <property type="entry name" value="F1F0 ATP synthase subunit B, membrane domain"/>
    <property type="match status" value="1"/>
</dbReference>
<keyword evidence="2 15" id="KW-0813">Transport</keyword>
<evidence type="ECO:0000256" key="7">
    <source>
        <dbReference type="ARBA" id="ARBA00022989"/>
    </source>
</evidence>
<dbReference type="PANTHER" id="PTHR33445">
    <property type="entry name" value="ATP SYNTHASE SUBUNIT B', CHLOROPLASTIC"/>
    <property type="match status" value="1"/>
</dbReference>
<keyword evidence="5 15" id="KW-0812">Transmembrane</keyword>
<dbReference type="NCBIfam" id="TIGR01144">
    <property type="entry name" value="ATP_synt_b"/>
    <property type="match status" value="1"/>
</dbReference>
<dbReference type="PANTHER" id="PTHR33445:SF1">
    <property type="entry name" value="ATP SYNTHASE SUBUNIT B"/>
    <property type="match status" value="1"/>
</dbReference>
<feature type="transmembrane region" description="Helical" evidence="15">
    <location>
        <begin position="12"/>
        <end position="30"/>
    </location>
</feature>
<keyword evidence="10 15" id="KW-0066">ATP synthesis</keyword>
<keyword evidence="7 15" id="KW-1133">Transmembrane helix</keyword>
<evidence type="ECO:0000256" key="15">
    <source>
        <dbReference type="HAMAP-Rule" id="MF_01398"/>
    </source>
</evidence>
<evidence type="ECO:0000256" key="14">
    <source>
        <dbReference type="ARBA" id="ARBA00037847"/>
    </source>
</evidence>
<dbReference type="RefSeq" id="WP_127121427.1">
    <property type="nucleotide sequence ID" value="NZ_BHXQ01000002.1"/>
</dbReference>
<dbReference type="InterPro" id="IPR028987">
    <property type="entry name" value="ATP_synth_B-like_membr_sf"/>
</dbReference>
<dbReference type="OrthoDB" id="9795289at2"/>
<gene>
    <name evidence="15 18" type="primary">atpF</name>
    <name evidence="18" type="ORF">SanaruYs_09770</name>
</gene>
<dbReference type="InterPro" id="IPR005864">
    <property type="entry name" value="ATP_synth_F0_bsu_bac"/>
</dbReference>
<comment type="function">
    <text evidence="12">Component of the F(0) channel, it forms part of the peripheral stalk, linking F(1) to F(0). The b'-subunit is a diverged and duplicated form of b found in plants and photosynthetic bacteria.</text>
</comment>
<evidence type="ECO:0000256" key="13">
    <source>
        <dbReference type="ARBA" id="ARBA00026054"/>
    </source>
</evidence>
<feature type="coiled-coil region" evidence="17">
    <location>
        <begin position="34"/>
        <end position="93"/>
    </location>
</feature>
<name>A0A401U796_9BACT</name>
<evidence type="ECO:0000313" key="19">
    <source>
        <dbReference type="Proteomes" id="UP000288227"/>
    </source>
</evidence>
<evidence type="ECO:0000256" key="1">
    <source>
        <dbReference type="ARBA" id="ARBA00005513"/>
    </source>
</evidence>
<organism evidence="18 19">
    <name type="scientific">Chryseotalea sanaruensis</name>
    <dbReference type="NCBI Taxonomy" id="2482724"/>
    <lineage>
        <taxon>Bacteria</taxon>
        <taxon>Pseudomonadati</taxon>
        <taxon>Bacteroidota</taxon>
        <taxon>Cytophagia</taxon>
        <taxon>Cytophagales</taxon>
        <taxon>Chryseotaleaceae</taxon>
        <taxon>Chryseotalea</taxon>
    </lineage>
</organism>
<dbReference type="Pfam" id="PF00430">
    <property type="entry name" value="ATP-synt_B"/>
    <property type="match status" value="1"/>
</dbReference>
<evidence type="ECO:0000256" key="11">
    <source>
        <dbReference type="ARBA" id="ARBA00025198"/>
    </source>
</evidence>
<evidence type="ECO:0000256" key="3">
    <source>
        <dbReference type="ARBA" id="ARBA00022475"/>
    </source>
</evidence>
<evidence type="ECO:0000256" key="17">
    <source>
        <dbReference type="SAM" id="Coils"/>
    </source>
</evidence>
<keyword evidence="17" id="KW-0175">Coiled coil</keyword>
<comment type="caution">
    <text evidence="18">The sequence shown here is derived from an EMBL/GenBank/DDBJ whole genome shotgun (WGS) entry which is preliminary data.</text>
</comment>
<reference evidence="18 19" key="1">
    <citation type="submission" date="2018-11" db="EMBL/GenBank/DDBJ databases">
        <title>Chryseotalea sanarue gen. nov., sp., nov., a member of the family Cytophagaceae, isolated from a brackish lake in Hamamatsu Japan.</title>
        <authorList>
            <person name="Maejima Y."/>
            <person name="Iino T."/>
            <person name="Muraguchi Y."/>
            <person name="Fukuda K."/>
            <person name="Ohkuma M."/>
            <person name="Moriuchi R."/>
            <person name="Dohra H."/>
            <person name="Kimbara K."/>
            <person name="Shintani M."/>
        </authorList>
    </citation>
    <scope>NUCLEOTIDE SEQUENCE [LARGE SCALE GENOMIC DNA]</scope>
    <source>
        <strain evidence="18 19">Ys</strain>
    </source>
</reference>
<keyword evidence="4 15" id="KW-0138">CF(0)</keyword>
<keyword evidence="19" id="KW-1185">Reference proteome</keyword>
<comment type="subunit">
    <text evidence="13">F-type ATPases have 2 components, F(1) - the catalytic core - and F(0) - the membrane proton channel. F(1) has five subunits: alpha(3), beta(3), gamma(1), delta(1), epsilon(1). F(0) has four main subunits: a(1), b(2) and c(10-14). The alpha and beta chains form an alternating ring which encloses part of the gamma chain. F(1) is attached to F(0) by a central stalk formed by the gamma and epsilon chains, while a peripheral stalk is formed by the delta and b chains.</text>
</comment>
<evidence type="ECO:0000256" key="10">
    <source>
        <dbReference type="ARBA" id="ARBA00023310"/>
    </source>
</evidence>
<dbReference type="AlphaFoldDB" id="A0A401U796"/>
<keyword evidence="3 15" id="KW-1003">Cell membrane</keyword>
<dbReference type="InterPro" id="IPR002146">
    <property type="entry name" value="ATP_synth_b/b'su_bac/chlpt"/>
</dbReference>